<gene>
    <name evidence="2" type="ORF">PPN31114_00158</name>
</gene>
<accession>A0A5E4RG98</accession>
<evidence type="ECO:0000259" key="1">
    <source>
        <dbReference type="PROSITE" id="PS50943"/>
    </source>
</evidence>
<dbReference type="InterPro" id="IPR009492">
    <property type="entry name" value="TniQ"/>
</dbReference>
<keyword evidence="3" id="KW-1185">Reference proteome</keyword>
<name>A0A5E4RG98_9BURK</name>
<sequence length="441" mass="49055">MLEALLEAQGIPTRAYFPDVAPLGVDGATRENLFSLVCRIALSHYVHPHAVAENKVWPIVKHMPGMGGSAFSHGWKEGTMSGFGPMAKAWVHGMNTLCVRDDLDRLTLLPLEAWLHGYRLGLCAGRHCPACVENDLSSPLGPYDRLLWTLPMVNACPIHEVRLLDYCACGRTAARMYFTPGRCRHCDEPLAISPAEPADARSIDVARRVARLLDAASAFKHITPRHDRTAQFLSHAIKAHYGGKYCVFAREFDESKSNVHGWVNAKTTPSLPVLLKLSQFFDVPVEDTILGNKPDTCVQGLGTCAPELVERQRRNASTIIDWAATRDSIESDLANPLSSRTLGEIATSLGIGMRTLRKELPELCDAVFQRTKTRIRNKAIVRVSVRRDHYLETHARLSRVAGRSVSRRKVLAAATECRYDRTEANQFQQKAVKRFALASRN</sequence>
<protein>
    <recommendedName>
        <fullName evidence="1">HTH cro/C1-type domain-containing protein</fullName>
    </recommendedName>
</protein>
<dbReference type="RefSeq" id="WP_150677625.1">
    <property type="nucleotide sequence ID" value="NZ_CABPSK010000001.1"/>
</dbReference>
<dbReference type="Proteomes" id="UP000366945">
    <property type="component" value="Unassembled WGS sequence"/>
</dbReference>
<evidence type="ECO:0000313" key="3">
    <source>
        <dbReference type="Proteomes" id="UP000366945"/>
    </source>
</evidence>
<dbReference type="Pfam" id="PF06527">
    <property type="entry name" value="TniQ"/>
    <property type="match status" value="1"/>
</dbReference>
<dbReference type="PROSITE" id="PS50943">
    <property type="entry name" value="HTH_CROC1"/>
    <property type="match status" value="1"/>
</dbReference>
<dbReference type="GeneID" id="300402238"/>
<proteinExistence type="predicted"/>
<organism evidence="2 3">
    <name type="scientific">Pandoraea pneumonica</name>
    <dbReference type="NCBI Taxonomy" id="2508299"/>
    <lineage>
        <taxon>Bacteria</taxon>
        <taxon>Pseudomonadati</taxon>
        <taxon>Pseudomonadota</taxon>
        <taxon>Betaproteobacteria</taxon>
        <taxon>Burkholderiales</taxon>
        <taxon>Burkholderiaceae</taxon>
        <taxon>Pandoraea</taxon>
    </lineage>
</organism>
<evidence type="ECO:0000313" key="2">
    <source>
        <dbReference type="EMBL" id="VVD62205.1"/>
    </source>
</evidence>
<dbReference type="InterPro" id="IPR001387">
    <property type="entry name" value="Cro/C1-type_HTH"/>
</dbReference>
<dbReference type="EMBL" id="CABPSK010000001">
    <property type="protein sequence ID" value="VVD62205.1"/>
    <property type="molecule type" value="Genomic_DNA"/>
</dbReference>
<dbReference type="AlphaFoldDB" id="A0A5E4RG98"/>
<dbReference type="OrthoDB" id="9056773at2"/>
<reference evidence="2 3" key="1">
    <citation type="submission" date="2019-08" db="EMBL/GenBank/DDBJ databases">
        <authorList>
            <person name="Peeters C."/>
        </authorList>
    </citation>
    <scope>NUCLEOTIDE SEQUENCE [LARGE SCALE GENOMIC DNA]</scope>
    <source>
        <strain evidence="2 3">LMG 31114</strain>
    </source>
</reference>
<feature type="domain" description="HTH cro/C1-type" evidence="1">
    <location>
        <begin position="248"/>
        <end position="288"/>
    </location>
</feature>